<name>A0ABV9R9N4_9MICO</name>
<feature type="transmembrane region" description="Helical" evidence="1">
    <location>
        <begin position="114"/>
        <end position="138"/>
    </location>
</feature>
<sequence length="150" mass="15736">MTENTTPTTVRRRPLGLPIMALVGLALLAAPRVVLHDLGIVTEENPLTILLVVVPVAVWIAVAVAMRVPNPFLTLLVVGAMYGVILALGHQVMWAEAFEGAPPVVFGSELVPRFAAIVSSLFTGTIVGALAGLIAWGIRRGIDSAGRQPA</sequence>
<dbReference type="RefSeq" id="WP_239562753.1">
    <property type="nucleotide sequence ID" value="NZ_JAFBBW010000001.1"/>
</dbReference>
<evidence type="ECO:0000313" key="2">
    <source>
        <dbReference type="EMBL" id="MFC4829967.1"/>
    </source>
</evidence>
<proteinExistence type="predicted"/>
<keyword evidence="1" id="KW-0812">Transmembrane</keyword>
<evidence type="ECO:0000313" key="3">
    <source>
        <dbReference type="Proteomes" id="UP001595960"/>
    </source>
</evidence>
<dbReference type="Proteomes" id="UP001595960">
    <property type="component" value="Unassembled WGS sequence"/>
</dbReference>
<dbReference type="EMBL" id="JBHSJC010000002">
    <property type="protein sequence ID" value="MFC4829967.1"/>
    <property type="molecule type" value="Genomic_DNA"/>
</dbReference>
<keyword evidence="1" id="KW-0472">Membrane</keyword>
<feature type="transmembrane region" description="Helical" evidence="1">
    <location>
        <begin position="72"/>
        <end position="94"/>
    </location>
</feature>
<organism evidence="2 3">
    <name type="scientific">Agromyces aurantiacus</name>
    <dbReference type="NCBI Taxonomy" id="165814"/>
    <lineage>
        <taxon>Bacteria</taxon>
        <taxon>Bacillati</taxon>
        <taxon>Actinomycetota</taxon>
        <taxon>Actinomycetes</taxon>
        <taxon>Micrococcales</taxon>
        <taxon>Microbacteriaceae</taxon>
        <taxon>Agromyces</taxon>
    </lineage>
</organism>
<feature type="transmembrane region" description="Helical" evidence="1">
    <location>
        <begin position="15"/>
        <end position="35"/>
    </location>
</feature>
<gene>
    <name evidence="2" type="ORF">ACFPER_14265</name>
</gene>
<accession>A0ABV9R9N4</accession>
<evidence type="ECO:0000256" key="1">
    <source>
        <dbReference type="SAM" id="Phobius"/>
    </source>
</evidence>
<keyword evidence="1" id="KW-1133">Transmembrane helix</keyword>
<reference evidence="3" key="1">
    <citation type="journal article" date="2019" name="Int. J. Syst. Evol. Microbiol.">
        <title>The Global Catalogue of Microorganisms (GCM) 10K type strain sequencing project: providing services to taxonomists for standard genome sequencing and annotation.</title>
        <authorList>
            <consortium name="The Broad Institute Genomics Platform"/>
            <consortium name="The Broad Institute Genome Sequencing Center for Infectious Disease"/>
            <person name="Wu L."/>
            <person name="Ma J."/>
        </authorList>
    </citation>
    <scope>NUCLEOTIDE SEQUENCE [LARGE SCALE GENOMIC DNA]</scope>
    <source>
        <strain evidence="3">CGMCC 1.12192</strain>
    </source>
</reference>
<comment type="caution">
    <text evidence="2">The sequence shown here is derived from an EMBL/GenBank/DDBJ whole genome shotgun (WGS) entry which is preliminary data.</text>
</comment>
<feature type="transmembrane region" description="Helical" evidence="1">
    <location>
        <begin position="47"/>
        <end position="65"/>
    </location>
</feature>
<keyword evidence="3" id="KW-1185">Reference proteome</keyword>
<protein>
    <submittedName>
        <fullName evidence="2">Uncharacterized protein</fullName>
    </submittedName>
</protein>